<feature type="compositionally biased region" description="Basic and acidic residues" evidence="1">
    <location>
        <begin position="34"/>
        <end position="46"/>
    </location>
</feature>
<dbReference type="PANTHER" id="PTHR34117:SF1">
    <property type="entry name" value="STYLE CELL-CYCLE INHIBITOR 1"/>
    <property type="match status" value="1"/>
</dbReference>
<feature type="compositionally biased region" description="Acidic residues" evidence="1">
    <location>
        <begin position="289"/>
        <end position="298"/>
    </location>
</feature>
<organism evidence="2 3">
    <name type="scientific">Diplogelasinospora grovesii</name>
    <dbReference type="NCBI Taxonomy" id="303347"/>
    <lineage>
        <taxon>Eukaryota</taxon>
        <taxon>Fungi</taxon>
        <taxon>Dikarya</taxon>
        <taxon>Ascomycota</taxon>
        <taxon>Pezizomycotina</taxon>
        <taxon>Sordariomycetes</taxon>
        <taxon>Sordariomycetidae</taxon>
        <taxon>Sordariales</taxon>
        <taxon>Diplogelasinosporaceae</taxon>
        <taxon>Diplogelasinospora</taxon>
    </lineage>
</organism>
<keyword evidence="2" id="KW-0378">Hydrolase</keyword>
<keyword evidence="2" id="KW-0067">ATP-binding</keyword>
<feature type="compositionally biased region" description="Polar residues" evidence="1">
    <location>
        <begin position="247"/>
        <end position="261"/>
    </location>
</feature>
<proteinExistence type="predicted"/>
<dbReference type="GO" id="GO:0004386">
    <property type="term" value="F:helicase activity"/>
    <property type="evidence" value="ECO:0007669"/>
    <property type="project" value="UniProtKB-KW"/>
</dbReference>
<dbReference type="Proteomes" id="UP001303473">
    <property type="component" value="Unassembled WGS sequence"/>
</dbReference>
<evidence type="ECO:0000313" key="2">
    <source>
        <dbReference type="EMBL" id="KAK3945598.1"/>
    </source>
</evidence>
<feature type="compositionally biased region" description="Basic residues" evidence="1">
    <location>
        <begin position="130"/>
        <end position="140"/>
    </location>
</feature>
<feature type="compositionally biased region" description="Basic and acidic residues" evidence="1">
    <location>
        <begin position="72"/>
        <end position="129"/>
    </location>
</feature>
<feature type="compositionally biased region" description="Basic residues" evidence="1">
    <location>
        <begin position="1"/>
        <end position="14"/>
    </location>
</feature>
<feature type="compositionally biased region" description="Polar residues" evidence="1">
    <location>
        <begin position="306"/>
        <end position="316"/>
    </location>
</feature>
<keyword evidence="2" id="KW-0547">Nucleotide-binding</keyword>
<feature type="compositionally biased region" description="Basic and acidic residues" evidence="1">
    <location>
        <begin position="15"/>
        <end position="24"/>
    </location>
</feature>
<feature type="region of interest" description="Disordered" evidence="1">
    <location>
        <begin position="353"/>
        <end position="410"/>
    </location>
</feature>
<dbReference type="PANTHER" id="PTHR34117">
    <property type="entry name" value="STYLE CELL-CYCLE INHIBITOR 1"/>
    <property type="match status" value="1"/>
</dbReference>
<dbReference type="InterPro" id="IPR044688">
    <property type="entry name" value="SCI-1-like"/>
</dbReference>
<dbReference type="AlphaFoldDB" id="A0AAN6NIV4"/>
<keyword evidence="2" id="KW-0347">Helicase</keyword>
<feature type="compositionally biased region" description="Basic and acidic residues" evidence="1">
    <location>
        <begin position="278"/>
        <end position="288"/>
    </location>
</feature>
<comment type="caution">
    <text evidence="2">The sequence shown here is derived from an EMBL/GenBank/DDBJ whole genome shotgun (WGS) entry which is preliminary data.</text>
</comment>
<evidence type="ECO:0000256" key="1">
    <source>
        <dbReference type="SAM" id="MobiDB-lite"/>
    </source>
</evidence>
<sequence length="472" mass="55009">MDRQRSRSPKRQRSGSHERGHERASFSSTRRRSRSPEKGDHADIKGHYGKRSRSKSPTEDCSNNRDHKRTKHDRDRDHEKHGNRDRRHERDRDRHGRHEPTGDPDRRDKSRDRKHDRDGDKEKDRESDKRHKHHHHHHEERRRPKAADFYEERHDEKDVVVLPHGARTLSTRNDFTTFEPLFAHYLDLQKGLDMGTLKQDEIRGRWKSFVGKWNRGELAEGWYDPAMFTRLVTTTNLVSSSSVLLPSGTNNMAPPSLQSGSDGRERPEPSLRQPSIEGIERTQHKHGDSEDDDDDDDYGPPPPPVSRTNGSQQQQFGAALPSLDDLRARDDLISEERQAARAAEISDLRFARKADRLQQKERLDDLLPKAEAGSRERKLEKRKELNEKMRAFREPSPGGEVPEGELLGGKDSLDDYKKMLAAQQAKKTERQVRREEIQRARAAEREGRIREYKLKEEGTVEMLRELARRRFG</sequence>
<feature type="compositionally biased region" description="Basic and acidic residues" evidence="1">
    <location>
        <begin position="353"/>
        <end position="393"/>
    </location>
</feature>
<name>A0AAN6NIV4_9PEZI</name>
<feature type="compositionally biased region" description="Basic and acidic residues" evidence="1">
    <location>
        <begin position="56"/>
        <end position="65"/>
    </location>
</feature>
<accession>A0AAN6NIV4</accession>
<gene>
    <name evidence="2" type="ORF">QBC46DRAFT_349467</name>
</gene>
<feature type="region of interest" description="Disordered" evidence="1">
    <location>
        <begin position="1"/>
        <end position="148"/>
    </location>
</feature>
<evidence type="ECO:0000313" key="3">
    <source>
        <dbReference type="Proteomes" id="UP001303473"/>
    </source>
</evidence>
<protein>
    <submittedName>
        <fullName evidence="2">Rna helicase</fullName>
    </submittedName>
</protein>
<feature type="region of interest" description="Disordered" evidence="1">
    <location>
        <begin position="242"/>
        <end position="323"/>
    </location>
</feature>
<keyword evidence="3" id="KW-1185">Reference proteome</keyword>
<dbReference type="EMBL" id="MU853754">
    <property type="protein sequence ID" value="KAK3945598.1"/>
    <property type="molecule type" value="Genomic_DNA"/>
</dbReference>
<reference evidence="3" key="1">
    <citation type="journal article" date="2023" name="Mol. Phylogenet. Evol.">
        <title>Genome-scale phylogeny and comparative genomics of the fungal order Sordariales.</title>
        <authorList>
            <person name="Hensen N."/>
            <person name="Bonometti L."/>
            <person name="Westerberg I."/>
            <person name="Brannstrom I.O."/>
            <person name="Guillou S."/>
            <person name="Cros-Aarteil S."/>
            <person name="Calhoun S."/>
            <person name="Haridas S."/>
            <person name="Kuo A."/>
            <person name="Mondo S."/>
            <person name="Pangilinan J."/>
            <person name="Riley R."/>
            <person name="LaButti K."/>
            <person name="Andreopoulos B."/>
            <person name="Lipzen A."/>
            <person name="Chen C."/>
            <person name="Yan M."/>
            <person name="Daum C."/>
            <person name="Ng V."/>
            <person name="Clum A."/>
            <person name="Steindorff A."/>
            <person name="Ohm R.A."/>
            <person name="Martin F."/>
            <person name="Silar P."/>
            <person name="Natvig D.O."/>
            <person name="Lalanne C."/>
            <person name="Gautier V."/>
            <person name="Ament-Velasquez S.L."/>
            <person name="Kruys A."/>
            <person name="Hutchinson M.I."/>
            <person name="Powell A.J."/>
            <person name="Barry K."/>
            <person name="Miller A.N."/>
            <person name="Grigoriev I.V."/>
            <person name="Debuchy R."/>
            <person name="Gladieux P."/>
            <person name="Hiltunen Thoren M."/>
            <person name="Johannesson H."/>
        </authorList>
    </citation>
    <scope>NUCLEOTIDE SEQUENCE [LARGE SCALE GENOMIC DNA]</scope>
    <source>
        <strain evidence="3">CBS 340.73</strain>
    </source>
</reference>